<evidence type="ECO:0000259" key="1">
    <source>
        <dbReference type="Pfam" id="PF20658"/>
    </source>
</evidence>
<accession>A0ABV5HNI1</accession>
<dbReference type="EMBL" id="JBHMEP010000002">
    <property type="protein sequence ID" value="MFB9135799.1"/>
    <property type="molecule type" value="Genomic_DNA"/>
</dbReference>
<dbReference type="InterPro" id="IPR006253">
    <property type="entry name" value="Malate_synthG"/>
</dbReference>
<feature type="domain" description="Malate synthase G alpha-beta insertion" evidence="1">
    <location>
        <begin position="36"/>
        <end position="100"/>
    </location>
</feature>
<dbReference type="PANTHER" id="PTHR42739">
    <property type="entry name" value="MALATE SYNTHASE G"/>
    <property type="match status" value="1"/>
</dbReference>
<proteinExistence type="predicted"/>
<dbReference type="Gene3D" id="2.170.170.11">
    <property type="entry name" value="Malate synthase G - maily-beta sub-domain"/>
    <property type="match status" value="1"/>
</dbReference>
<dbReference type="SUPFAM" id="SSF51645">
    <property type="entry name" value="Malate synthase G"/>
    <property type="match status" value="1"/>
</dbReference>
<comment type="caution">
    <text evidence="2">The sequence shown here is derived from an EMBL/GenBank/DDBJ whole genome shotgun (WGS) entry which is preliminary data.</text>
</comment>
<sequence length="186" mass="21240">MNMLARNNHPTTTPYIAQAVMAVEELNVQFSEEKQQRAKQLLDNLFPLAMGSHQDVAAYVIDYCHIVAFFKDGQHTGLRVPSHFIGYNGELEKPTSLLFRDGKGSHLELTLDHPGGTGRIEVTRFDDMQLETCMRFPQPDSRAIVMRHWVSLLKGDLKGHPLVSRETKEYHSARREDYVLVDSFID</sequence>
<organism evidence="2 3">
    <name type="scientific">Vibrio olivae</name>
    <dbReference type="NCBI Taxonomy" id="1243002"/>
    <lineage>
        <taxon>Bacteria</taxon>
        <taxon>Pseudomonadati</taxon>
        <taxon>Pseudomonadota</taxon>
        <taxon>Gammaproteobacteria</taxon>
        <taxon>Vibrionales</taxon>
        <taxon>Vibrionaceae</taxon>
        <taxon>Vibrio</taxon>
    </lineage>
</organism>
<gene>
    <name evidence="2" type="ORF">ACFFUV_12575</name>
</gene>
<protein>
    <recommendedName>
        <fullName evidence="1">Malate synthase G alpha-beta insertion domain-containing protein</fullName>
    </recommendedName>
</protein>
<dbReference type="Proteomes" id="UP001589645">
    <property type="component" value="Unassembled WGS sequence"/>
</dbReference>
<reference evidence="2 3" key="1">
    <citation type="submission" date="2024-09" db="EMBL/GenBank/DDBJ databases">
        <authorList>
            <person name="Sun Q."/>
            <person name="Mori K."/>
        </authorList>
    </citation>
    <scope>NUCLEOTIDE SEQUENCE [LARGE SCALE GENOMIC DNA]</scope>
    <source>
        <strain evidence="2 3">CECT 8064</strain>
    </source>
</reference>
<dbReference type="Pfam" id="PF20658">
    <property type="entry name" value="MSG_insertion"/>
    <property type="match status" value="1"/>
</dbReference>
<dbReference type="NCBIfam" id="NF006511">
    <property type="entry name" value="PRK08951.1"/>
    <property type="match status" value="1"/>
</dbReference>
<evidence type="ECO:0000313" key="2">
    <source>
        <dbReference type="EMBL" id="MFB9135799.1"/>
    </source>
</evidence>
<dbReference type="PANTHER" id="PTHR42739:SF1">
    <property type="entry name" value="MALATE SYNTHASE G"/>
    <property type="match status" value="1"/>
</dbReference>
<evidence type="ECO:0000313" key="3">
    <source>
        <dbReference type="Proteomes" id="UP001589645"/>
    </source>
</evidence>
<name>A0ABV5HNI1_9VIBR</name>
<dbReference type="RefSeq" id="WP_390193157.1">
    <property type="nucleotide sequence ID" value="NZ_JBHMEP010000002.1"/>
</dbReference>
<dbReference type="InterPro" id="IPR011076">
    <property type="entry name" value="Malate_synth_sf"/>
</dbReference>
<dbReference type="InterPro" id="IPR048357">
    <property type="entry name" value="MSG_insertion"/>
</dbReference>
<keyword evidence="3" id="KW-1185">Reference proteome</keyword>